<reference evidence="2" key="1">
    <citation type="submission" date="2021-05" db="EMBL/GenBank/DDBJ databases">
        <authorList>
            <person name="Stam R."/>
        </authorList>
    </citation>
    <scope>NUCLEOTIDE SEQUENCE</scope>
    <source>
        <strain evidence="2">CS162</strain>
    </source>
</reference>
<organism evidence="2 3">
    <name type="scientific">Alternaria atra</name>
    <dbReference type="NCBI Taxonomy" id="119953"/>
    <lineage>
        <taxon>Eukaryota</taxon>
        <taxon>Fungi</taxon>
        <taxon>Dikarya</taxon>
        <taxon>Ascomycota</taxon>
        <taxon>Pezizomycotina</taxon>
        <taxon>Dothideomycetes</taxon>
        <taxon>Pleosporomycetidae</taxon>
        <taxon>Pleosporales</taxon>
        <taxon>Pleosporineae</taxon>
        <taxon>Pleosporaceae</taxon>
        <taxon>Alternaria</taxon>
        <taxon>Alternaria sect. Ulocladioides</taxon>
    </lineage>
</organism>
<accession>A0A8J2HVK5</accession>
<dbReference type="Proteomes" id="UP000676310">
    <property type="component" value="Unassembled WGS sequence"/>
</dbReference>
<evidence type="ECO:0000313" key="3">
    <source>
        <dbReference type="Proteomes" id="UP000676310"/>
    </source>
</evidence>
<dbReference type="AlphaFoldDB" id="A0A8J2HVK5"/>
<evidence type="ECO:0000256" key="1">
    <source>
        <dbReference type="SAM" id="MobiDB-lite"/>
    </source>
</evidence>
<feature type="compositionally biased region" description="Low complexity" evidence="1">
    <location>
        <begin position="18"/>
        <end position="32"/>
    </location>
</feature>
<dbReference type="GeneID" id="67018196"/>
<name>A0A8J2HVK5_9PLEO</name>
<keyword evidence="3" id="KW-1185">Reference proteome</keyword>
<evidence type="ECO:0000313" key="2">
    <source>
        <dbReference type="EMBL" id="CAG5140079.1"/>
    </source>
</evidence>
<dbReference type="EMBL" id="CAJRGZ010000015">
    <property type="protein sequence ID" value="CAG5140079.1"/>
    <property type="molecule type" value="Genomic_DNA"/>
</dbReference>
<protein>
    <submittedName>
        <fullName evidence="2">Uncharacterized protein</fullName>
    </submittedName>
</protein>
<comment type="caution">
    <text evidence="2">The sequence shown here is derived from an EMBL/GenBank/DDBJ whole genome shotgun (WGS) entry which is preliminary data.</text>
</comment>
<dbReference type="OrthoDB" id="3937309at2759"/>
<gene>
    <name evidence="2" type="ORF">ALTATR162_LOCUS632</name>
</gene>
<proteinExistence type="predicted"/>
<feature type="compositionally biased region" description="Polar residues" evidence="1">
    <location>
        <begin position="44"/>
        <end position="57"/>
    </location>
</feature>
<feature type="compositionally biased region" description="Basic and acidic residues" evidence="1">
    <location>
        <begin position="112"/>
        <end position="145"/>
    </location>
</feature>
<feature type="region of interest" description="Disordered" evidence="1">
    <location>
        <begin position="1"/>
        <end position="165"/>
    </location>
</feature>
<sequence length="165" mass="18822">MGASYSNEERSSSPFIMHQQQQPSQSQTTHTSLPGAPPRVPTRQAYQQHNSDVQQRAPTRAYRPVPGARYLNASRDSPLTALALDQGSGTTSRRSHSPLVRATTTARTHRRIPPEQRDQENDGDRTLMRREEENVNARYGEEEQQRSMMNETPPRVGRVERRMQD</sequence>
<dbReference type="RefSeq" id="XP_043164161.1">
    <property type="nucleotide sequence ID" value="XM_043308226.1"/>
</dbReference>